<dbReference type="SUPFAM" id="SSF53335">
    <property type="entry name" value="S-adenosyl-L-methionine-dependent methyltransferases"/>
    <property type="match status" value="1"/>
</dbReference>
<protein>
    <submittedName>
        <fullName evidence="2">Methyltransferase domain-containing protein</fullName>
    </submittedName>
</protein>
<name>A0A975PZ08_9MYCO</name>
<evidence type="ECO:0000313" key="2">
    <source>
        <dbReference type="EMBL" id="QUR69702.1"/>
    </source>
</evidence>
<keyword evidence="3" id="KW-1185">Reference proteome</keyword>
<keyword evidence="2" id="KW-0808">Transferase</keyword>
<evidence type="ECO:0000313" key="3">
    <source>
        <dbReference type="Proteomes" id="UP000682202"/>
    </source>
</evidence>
<dbReference type="GO" id="GO:0032259">
    <property type="term" value="P:methylation"/>
    <property type="evidence" value="ECO:0007669"/>
    <property type="project" value="UniProtKB-KW"/>
</dbReference>
<dbReference type="Gene3D" id="3.40.50.150">
    <property type="entry name" value="Vaccinia Virus protein VP39"/>
    <property type="match status" value="1"/>
</dbReference>
<dbReference type="EMBL" id="CP046600">
    <property type="protein sequence ID" value="QUR69702.1"/>
    <property type="molecule type" value="Genomic_DNA"/>
</dbReference>
<dbReference type="AlphaFoldDB" id="A0A975PZ08"/>
<dbReference type="Proteomes" id="UP000682202">
    <property type="component" value="Chromosome"/>
</dbReference>
<keyword evidence="2" id="KW-0489">Methyltransferase</keyword>
<feature type="domain" description="Methyltransferase type 11" evidence="1">
    <location>
        <begin position="75"/>
        <end position="123"/>
    </location>
</feature>
<evidence type="ECO:0000259" key="1">
    <source>
        <dbReference type="Pfam" id="PF08241"/>
    </source>
</evidence>
<proteinExistence type="predicted"/>
<sequence length="210" mass="23890">MDELETLNHRRYLCPVCGAADRDRLYKLYMDRFLEPDGVCRVVDFAPSAALSASLRSRADLEYRTADLMMPGVDDVVDITDMPTYADGSFDFFICSHVLEHVSDDSRALRELYRVLVPGGRGIIMTPVAPEGSFDEDPSVTDEEERWRRFCQGDHVRLYDRSTLCSRIRQSGFEVSLFGSSTFGEETFERHAIALNSWLYIAHKPDTDAV</sequence>
<dbReference type="CDD" id="cd02440">
    <property type="entry name" value="AdoMet_MTases"/>
    <property type="match status" value="1"/>
</dbReference>
<dbReference type="GO" id="GO:0008757">
    <property type="term" value="F:S-adenosylmethionine-dependent methyltransferase activity"/>
    <property type="evidence" value="ECO:0007669"/>
    <property type="project" value="InterPro"/>
</dbReference>
<reference evidence="2" key="1">
    <citation type="submission" date="2019-12" db="EMBL/GenBank/DDBJ databases">
        <title>Mycobacterium spongiae sp. nov.</title>
        <authorList>
            <person name="Stinear T."/>
        </authorList>
    </citation>
    <scope>NUCLEOTIDE SEQUENCE</scope>
    <source>
        <strain evidence="2">FSD4b-SM</strain>
    </source>
</reference>
<organism evidence="2 3">
    <name type="scientific">Mycobacterium spongiae</name>
    <dbReference type="NCBI Taxonomy" id="886343"/>
    <lineage>
        <taxon>Bacteria</taxon>
        <taxon>Bacillati</taxon>
        <taxon>Actinomycetota</taxon>
        <taxon>Actinomycetes</taxon>
        <taxon>Mycobacteriales</taxon>
        <taxon>Mycobacteriaceae</taxon>
        <taxon>Mycobacterium</taxon>
    </lineage>
</organism>
<dbReference type="InterPro" id="IPR029063">
    <property type="entry name" value="SAM-dependent_MTases_sf"/>
</dbReference>
<dbReference type="Pfam" id="PF08241">
    <property type="entry name" value="Methyltransf_11"/>
    <property type="match status" value="1"/>
</dbReference>
<gene>
    <name evidence="2" type="ORF">F6B93_09620</name>
</gene>
<dbReference type="KEGG" id="mspg:F6B93_09620"/>
<dbReference type="InterPro" id="IPR013216">
    <property type="entry name" value="Methyltransf_11"/>
</dbReference>
<accession>A0A975PZ08</accession>